<keyword evidence="3" id="KW-0732">Signal</keyword>
<keyword evidence="2" id="KW-0964">Secreted</keyword>
<sequence length="51" mass="4848">PAPAPAPAPVTPAVTAPMLAQTGAGQPAAAAVLASALILGGAVLYRRSRVS</sequence>
<evidence type="ECO:0000313" key="8">
    <source>
        <dbReference type="Proteomes" id="UP000812013"/>
    </source>
</evidence>
<keyword evidence="5" id="KW-0472">Membrane</keyword>
<protein>
    <submittedName>
        <fullName evidence="7">LPXTG cell wall anchor domain-containing protein</fullName>
    </submittedName>
</protein>
<dbReference type="PROSITE" id="PS50847">
    <property type="entry name" value="GRAM_POS_ANCHORING"/>
    <property type="match status" value="1"/>
</dbReference>
<dbReference type="NCBIfam" id="TIGR01167">
    <property type="entry name" value="LPXTG_anchor"/>
    <property type="match status" value="1"/>
</dbReference>
<feature type="transmembrane region" description="Helical" evidence="5">
    <location>
        <begin position="28"/>
        <end position="45"/>
    </location>
</feature>
<dbReference type="InterPro" id="IPR019931">
    <property type="entry name" value="LPXTG_anchor"/>
</dbReference>
<keyword evidence="5" id="KW-0812">Transmembrane</keyword>
<organism evidence="7 8">
    <name type="scientific">Streptomyces bambusae</name>
    <dbReference type="NCBI Taxonomy" id="1550616"/>
    <lineage>
        <taxon>Bacteria</taxon>
        <taxon>Bacillati</taxon>
        <taxon>Actinomycetota</taxon>
        <taxon>Actinomycetes</taxon>
        <taxon>Kitasatosporales</taxon>
        <taxon>Streptomycetaceae</taxon>
        <taxon>Streptomyces</taxon>
    </lineage>
</organism>
<evidence type="ECO:0000313" key="7">
    <source>
        <dbReference type="EMBL" id="MBW5483932.1"/>
    </source>
</evidence>
<dbReference type="Proteomes" id="UP000812013">
    <property type="component" value="Unassembled WGS sequence"/>
</dbReference>
<evidence type="ECO:0000259" key="6">
    <source>
        <dbReference type="PROSITE" id="PS50847"/>
    </source>
</evidence>
<evidence type="ECO:0000256" key="3">
    <source>
        <dbReference type="ARBA" id="ARBA00022729"/>
    </source>
</evidence>
<proteinExistence type="predicted"/>
<accession>A0ABS6Z857</accession>
<keyword evidence="5" id="KW-1133">Transmembrane helix</keyword>
<dbReference type="EMBL" id="WTFF01000131">
    <property type="protein sequence ID" value="MBW5483932.1"/>
    <property type="molecule type" value="Genomic_DNA"/>
</dbReference>
<evidence type="ECO:0000256" key="2">
    <source>
        <dbReference type="ARBA" id="ARBA00022525"/>
    </source>
</evidence>
<keyword evidence="1" id="KW-0134">Cell wall</keyword>
<comment type="caution">
    <text evidence="7">The sequence shown here is derived from an EMBL/GenBank/DDBJ whole genome shotgun (WGS) entry which is preliminary data.</text>
</comment>
<keyword evidence="4" id="KW-0572">Peptidoglycan-anchor</keyword>
<feature type="domain" description="Gram-positive cocci surface proteins LPxTG" evidence="6">
    <location>
        <begin position="19"/>
        <end position="51"/>
    </location>
</feature>
<evidence type="ECO:0000256" key="4">
    <source>
        <dbReference type="ARBA" id="ARBA00023088"/>
    </source>
</evidence>
<feature type="non-terminal residue" evidence="7">
    <location>
        <position position="1"/>
    </location>
</feature>
<name>A0ABS6Z857_9ACTN</name>
<evidence type="ECO:0000256" key="1">
    <source>
        <dbReference type="ARBA" id="ARBA00022512"/>
    </source>
</evidence>
<evidence type="ECO:0000256" key="5">
    <source>
        <dbReference type="SAM" id="Phobius"/>
    </source>
</evidence>
<gene>
    <name evidence="7" type="ORF">GPJ59_19100</name>
</gene>
<reference evidence="7 8" key="1">
    <citation type="submission" date="2019-12" db="EMBL/GenBank/DDBJ databases">
        <title>Genome sequence of Streptomyces bambusae.</title>
        <authorList>
            <person name="Bansal K."/>
            <person name="Choksket S."/>
            <person name="Korpole S."/>
            <person name="Patil P.B."/>
        </authorList>
    </citation>
    <scope>NUCLEOTIDE SEQUENCE [LARGE SCALE GENOMIC DNA]</scope>
    <source>
        <strain evidence="7 8">SK60</strain>
    </source>
</reference>
<keyword evidence="8" id="KW-1185">Reference proteome</keyword>